<evidence type="ECO:0000256" key="2">
    <source>
        <dbReference type="ARBA" id="ARBA00023125"/>
    </source>
</evidence>
<dbReference type="EMBL" id="LR590484">
    <property type="protein sequence ID" value="VTR48204.1"/>
    <property type="molecule type" value="Genomic_DNA"/>
</dbReference>
<dbReference type="SMART" id="SM00342">
    <property type="entry name" value="HTH_ARAC"/>
    <property type="match status" value="1"/>
</dbReference>
<reference evidence="5 6" key="1">
    <citation type="submission" date="2019-05" db="EMBL/GenBank/DDBJ databases">
        <authorList>
            <consortium name="Pathogen Informatics"/>
        </authorList>
    </citation>
    <scope>NUCLEOTIDE SEQUENCE [LARGE SCALE GENOMIC DNA]</scope>
    <source>
        <strain evidence="5 6">NCTC11429</strain>
    </source>
</reference>
<dbReference type="KEGG" id="stha:NCTC11429_03652"/>
<evidence type="ECO:0000256" key="1">
    <source>
        <dbReference type="ARBA" id="ARBA00023015"/>
    </source>
</evidence>
<dbReference type="InterPro" id="IPR009057">
    <property type="entry name" value="Homeodomain-like_sf"/>
</dbReference>
<dbReference type="Pfam" id="PF12833">
    <property type="entry name" value="HTH_18"/>
    <property type="match status" value="1"/>
</dbReference>
<dbReference type="Proteomes" id="UP000308196">
    <property type="component" value="Chromosome"/>
</dbReference>
<keyword evidence="5" id="KW-0808">Transferase</keyword>
<gene>
    <name evidence="5" type="primary">adaA_2</name>
    <name evidence="5" type="ORF">NCTC11429_03652</name>
</gene>
<dbReference type="PROSITE" id="PS01124">
    <property type="entry name" value="HTH_ARAC_FAMILY_2"/>
    <property type="match status" value="1"/>
</dbReference>
<dbReference type="GO" id="GO:0008168">
    <property type="term" value="F:methyltransferase activity"/>
    <property type="evidence" value="ECO:0007669"/>
    <property type="project" value="UniProtKB-KW"/>
</dbReference>
<dbReference type="SUPFAM" id="SSF46689">
    <property type="entry name" value="Homeodomain-like"/>
    <property type="match status" value="2"/>
</dbReference>
<name>A0A4U9VX21_9SPHI</name>
<sequence length="273" mass="31865">MANIEQAQVFFYCTEQNNSPIESFMAEHKIWHIQKGYILFFEDGKTHRADAGQTILLRRNQLVKASLMDNENGEKFEMIKILLSRDFLNQVLLGDPTAAATDPISSTQYKERFLIAKNELFTGFFESLKPYIKTGQNIPGKLSLNKTKEIFLLLEMLWPGIKKSLFDFSEPIKLDLAEFMTRNYSYNVTLERFAYLSGRSLATFKRDFKKIYNLSPHKWLMKKRLEEAKRLIFEEKQAPSSIYLQVGFENLSHFSTAFKKFYGFNASSEKTLY</sequence>
<keyword evidence="5" id="KW-0489">Methyltransferase</keyword>
<keyword evidence="1" id="KW-0805">Transcription regulation</keyword>
<dbReference type="Pfam" id="PF22200">
    <property type="entry name" value="ExsA_N"/>
    <property type="match status" value="1"/>
</dbReference>
<evidence type="ECO:0000259" key="4">
    <source>
        <dbReference type="PROSITE" id="PS01124"/>
    </source>
</evidence>
<feature type="domain" description="HTH araC/xylS-type" evidence="4">
    <location>
        <begin position="174"/>
        <end position="272"/>
    </location>
</feature>
<evidence type="ECO:0000313" key="5">
    <source>
        <dbReference type="EMBL" id="VTR48204.1"/>
    </source>
</evidence>
<dbReference type="STRING" id="1123265.GCA_000686625_01212"/>
<dbReference type="InterPro" id="IPR054015">
    <property type="entry name" value="ExsA-like_N"/>
</dbReference>
<keyword evidence="3" id="KW-0804">Transcription</keyword>
<dbReference type="InterPro" id="IPR018060">
    <property type="entry name" value="HTH_AraC"/>
</dbReference>
<keyword evidence="2" id="KW-0238">DNA-binding</keyword>
<protein>
    <submittedName>
        <fullName evidence="5">Methylphosphotriester-DNA--protein-cysteine S-methyltransferase</fullName>
        <ecNumber evidence="5">2.1.1.-</ecNumber>
    </submittedName>
</protein>
<dbReference type="EC" id="2.1.1.-" evidence="5"/>
<dbReference type="RefSeq" id="WP_051606562.1">
    <property type="nucleotide sequence ID" value="NZ_CP141191.1"/>
</dbReference>
<organism evidence="5 6">
    <name type="scientific">Sphingobacterium thalpophilum</name>
    <dbReference type="NCBI Taxonomy" id="259"/>
    <lineage>
        <taxon>Bacteria</taxon>
        <taxon>Pseudomonadati</taxon>
        <taxon>Bacteroidota</taxon>
        <taxon>Sphingobacteriia</taxon>
        <taxon>Sphingobacteriales</taxon>
        <taxon>Sphingobacteriaceae</taxon>
        <taxon>Sphingobacterium</taxon>
    </lineage>
</organism>
<proteinExistence type="predicted"/>
<dbReference type="GO" id="GO:0043565">
    <property type="term" value="F:sequence-specific DNA binding"/>
    <property type="evidence" value="ECO:0007669"/>
    <property type="project" value="InterPro"/>
</dbReference>
<dbReference type="GeneID" id="78464311"/>
<dbReference type="GO" id="GO:0003700">
    <property type="term" value="F:DNA-binding transcription factor activity"/>
    <property type="evidence" value="ECO:0007669"/>
    <property type="project" value="InterPro"/>
</dbReference>
<evidence type="ECO:0000256" key="3">
    <source>
        <dbReference type="ARBA" id="ARBA00023163"/>
    </source>
</evidence>
<dbReference type="Gene3D" id="1.10.10.60">
    <property type="entry name" value="Homeodomain-like"/>
    <property type="match status" value="2"/>
</dbReference>
<dbReference type="AlphaFoldDB" id="A0A4U9VX21"/>
<dbReference type="InterPro" id="IPR050204">
    <property type="entry name" value="AraC_XylS_family_regulators"/>
</dbReference>
<accession>A0A4U9VX21</accession>
<dbReference type="PANTHER" id="PTHR46796">
    <property type="entry name" value="HTH-TYPE TRANSCRIPTIONAL ACTIVATOR RHAS-RELATED"/>
    <property type="match status" value="1"/>
</dbReference>
<evidence type="ECO:0000313" key="6">
    <source>
        <dbReference type="Proteomes" id="UP000308196"/>
    </source>
</evidence>
<dbReference type="GO" id="GO:0032259">
    <property type="term" value="P:methylation"/>
    <property type="evidence" value="ECO:0007669"/>
    <property type="project" value="UniProtKB-KW"/>
</dbReference>